<sequence length="88" mass="9725">MTAIAALGHVANFFAPALVVALMLSLIPRLRWGKTRWRGFIKDTLWLSLAGFGVLLAGLIWFGRDGKMATYAALVLAQGSMAWYLRRS</sequence>
<keyword evidence="1" id="KW-0812">Transmembrane</keyword>
<gene>
    <name evidence="2" type="ORF">ACFQNJ_09085</name>
</gene>
<dbReference type="RefSeq" id="WP_382256298.1">
    <property type="nucleotide sequence ID" value="NZ_JBHTBX010000005.1"/>
</dbReference>
<feature type="transmembrane region" description="Helical" evidence="1">
    <location>
        <begin position="6"/>
        <end position="24"/>
    </location>
</feature>
<evidence type="ECO:0000313" key="2">
    <source>
        <dbReference type="EMBL" id="MFC7434664.1"/>
    </source>
</evidence>
<dbReference type="EMBL" id="JBHTBX010000005">
    <property type="protein sequence ID" value="MFC7434664.1"/>
    <property type="molecule type" value="Genomic_DNA"/>
</dbReference>
<name>A0ABW2R997_9BURK</name>
<evidence type="ECO:0000256" key="1">
    <source>
        <dbReference type="SAM" id="Phobius"/>
    </source>
</evidence>
<keyword evidence="1" id="KW-0472">Membrane</keyword>
<proteinExistence type="predicted"/>
<organism evidence="2 3">
    <name type="scientific">Hydrogenophaga bisanensis</name>
    <dbReference type="NCBI Taxonomy" id="439611"/>
    <lineage>
        <taxon>Bacteria</taxon>
        <taxon>Pseudomonadati</taxon>
        <taxon>Pseudomonadota</taxon>
        <taxon>Betaproteobacteria</taxon>
        <taxon>Burkholderiales</taxon>
        <taxon>Comamonadaceae</taxon>
        <taxon>Hydrogenophaga</taxon>
    </lineage>
</organism>
<accession>A0ABW2R997</accession>
<keyword evidence="3" id="KW-1185">Reference proteome</keyword>
<protein>
    <submittedName>
        <fullName evidence="2">Uncharacterized protein</fullName>
    </submittedName>
</protein>
<feature type="transmembrane region" description="Helical" evidence="1">
    <location>
        <begin position="68"/>
        <end position="85"/>
    </location>
</feature>
<evidence type="ECO:0000313" key="3">
    <source>
        <dbReference type="Proteomes" id="UP001596495"/>
    </source>
</evidence>
<comment type="caution">
    <text evidence="2">The sequence shown here is derived from an EMBL/GenBank/DDBJ whole genome shotgun (WGS) entry which is preliminary data.</text>
</comment>
<reference evidence="3" key="1">
    <citation type="journal article" date="2019" name="Int. J. Syst. Evol. Microbiol.">
        <title>The Global Catalogue of Microorganisms (GCM) 10K type strain sequencing project: providing services to taxonomists for standard genome sequencing and annotation.</title>
        <authorList>
            <consortium name="The Broad Institute Genomics Platform"/>
            <consortium name="The Broad Institute Genome Sequencing Center for Infectious Disease"/>
            <person name="Wu L."/>
            <person name="Ma J."/>
        </authorList>
    </citation>
    <scope>NUCLEOTIDE SEQUENCE [LARGE SCALE GENOMIC DNA]</scope>
    <source>
        <strain evidence="3">CCUG 54518</strain>
    </source>
</reference>
<feature type="transmembrane region" description="Helical" evidence="1">
    <location>
        <begin position="45"/>
        <end position="62"/>
    </location>
</feature>
<dbReference type="Proteomes" id="UP001596495">
    <property type="component" value="Unassembled WGS sequence"/>
</dbReference>
<keyword evidence="1" id="KW-1133">Transmembrane helix</keyword>